<dbReference type="RefSeq" id="WP_106988343.1">
    <property type="nucleotide sequence ID" value="NZ_JADPLM010000014.1"/>
</dbReference>
<dbReference type="EMBL" id="PYLP01000012">
    <property type="protein sequence ID" value="PST39679.1"/>
    <property type="molecule type" value="Genomic_DNA"/>
</dbReference>
<dbReference type="Gene3D" id="1.10.260.40">
    <property type="entry name" value="lambda repressor-like DNA-binding domains"/>
    <property type="match status" value="1"/>
</dbReference>
<dbReference type="SMART" id="SM00530">
    <property type="entry name" value="HTH_XRE"/>
    <property type="match status" value="1"/>
</dbReference>
<sequence>MLNEKIIYYRKKNMLTQEELAYQLNVSRQTITKWEAGIIYPNVEYLIKLSNLFDVSIDSLVKEDDCLTLETHKIEISELAHFLVKAKKATYANKTNKINSSRKESHDYSYQENNYTYFDSFFGAENFSGQEIVYKDEKPCWSMNYYGRVIGKNFNGDFLKEVLLQVDEKSPYRGPLFYQKGEYLYLLRVQGKIDFFRGVEEIYYQTYKVYEGFIQGGIVK</sequence>
<dbReference type="PROSITE" id="PS50943">
    <property type="entry name" value="HTH_CROC1"/>
    <property type="match status" value="1"/>
</dbReference>
<evidence type="ECO:0000259" key="2">
    <source>
        <dbReference type="PROSITE" id="PS50943"/>
    </source>
</evidence>
<dbReference type="PANTHER" id="PTHR46558">
    <property type="entry name" value="TRACRIPTIONAL REGULATORY PROTEIN-RELATED-RELATED"/>
    <property type="match status" value="1"/>
</dbReference>
<dbReference type="CDD" id="cd00093">
    <property type="entry name" value="HTH_XRE"/>
    <property type="match status" value="1"/>
</dbReference>
<dbReference type="Pfam" id="PF18931">
    <property type="entry name" value="DUF5680"/>
    <property type="match status" value="1"/>
</dbReference>
<gene>
    <name evidence="3" type="ORF">C7U55_09330</name>
</gene>
<dbReference type="GO" id="GO:0003677">
    <property type="term" value="F:DNA binding"/>
    <property type="evidence" value="ECO:0007669"/>
    <property type="project" value="UniProtKB-KW"/>
</dbReference>
<dbReference type="SUPFAM" id="SSF47413">
    <property type="entry name" value="lambda repressor-like DNA-binding domains"/>
    <property type="match status" value="1"/>
</dbReference>
<evidence type="ECO:0000313" key="4">
    <source>
        <dbReference type="Proteomes" id="UP000241201"/>
    </source>
</evidence>
<organism evidence="3 4">
    <name type="scientific">Faecalibacillus faecis</name>
    <dbReference type="NCBI Taxonomy" id="1982628"/>
    <lineage>
        <taxon>Bacteria</taxon>
        <taxon>Bacillati</taxon>
        <taxon>Bacillota</taxon>
        <taxon>Erysipelotrichia</taxon>
        <taxon>Erysipelotrichales</taxon>
        <taxon>Coprobacillaceae</taxon>
        <taxon>Faecalibacillus</taxon>
    </lineage>
</organism>
<keyword evidence="1" id="KW-0238">DNA-binding</keyword>
<accession>A0A2T3FWM8</accession>
<feature type="domain" description="HTH cro/C1-type" evidence="2">
    <location>
        <begin position="6"/>
        <end position="60"/>
    </location>
</feature>
<evidence type="ECO:0000256" key="1">
    <source>
        <dbReference type="ARBA" id="ARBA00023125"/>
    </source>
</evidence>
<proteinExistence type="predicted"/>
<dbReference type="PANTHER" id="PTHR46558:SF13">
    <property type="entry name" value="HTH-TYPE TRANSCRIPTIONAL REGULATOR IMMR"/>
    <property type="match status" value="1"/>
</dbReference>
<keyword evidence="4" id="KW-1185">Reference proteome</keyword>
<dbReference type="Proteomes" id="UP000241201">
    <property type="component" value="Unassembled WGS sequence"/>
</dbReference>
<dbReference type="InterPro" id="IPR043735">
    <property type="entry name" value="DUF5680"/>
</dbReference>
<dbReference type="GeneID" id="77471292"/>
<dbReference type="InterPro" id="IPR001387">
    <property type="entry name" value="Cro/C1-type_HTH"/>
</dbReference>
<protein>
    <submittedName>
        <fullName evidence="3">Transcriptional regulator</fullName>
    </submittedName>
</protein>
<dbReference type="InterPro" id="IPR010982">
    <property type="entry name" value="Lambda_DNA-bd_dom_sf"/>
</dbReference>
<reference evidence="4" key="1">
    <citation type="submission" date="2018-03" db="EMBL/GenBank/DDBJ databases">
        <title>Lachnoclostridium SNUG30370 gen.nov., sp.nov., isolated from human faeces.</title>
        <authorList>
            <person name="Seo B."/>
            <person name="Jeon K."/>
            <person name="Ko G."/>
        </authorList>
    </citation>
    <scope>NUCLEOTIDE SEQUENCE [LARGE SCALE GENOMIC DNA]</scope>
    <source>
        <strain evidence="4">SNUG30370</strain>
    </source>
</reference>
<comment type="caution">
    <text evidence="3">The sequence shown here is derived from an EMBL/GenBank/DDBJ whole genome shotgun (WGS) entry which is preliminary data.</text>
</comment>
<dbReference type="AlphaFoldDB" id="A0A2T3FWM8"/>
<dbReference type="Pfam" id="PF01381">
    <property type="entry name" value="HTH_3"/>
    <property type="match status" value="1"/>
</dbReference>
<evidence type="ECO:0000313" key="3">
    <source>
        <dbReference type="EMBL" id="PST39679.1"/>
    </source>
</evidence>
<name>A0A2T3FWM8_9FIRM</name>